<sequence>MRKLANEELNRLEVDEFKKVKKNPIVLVLDNVRSMNNVGSAFRTGDAFLIEKIYLCGITAQPPHREINKTALGATDTVEWEHFENTLDAVEQLKKEGYQVLSVEQAENSLSLEKFTPNPDEKYAFIFGNEVYGVEQEVVDNSHHCLEIPQFGTKHSLNISVSIGVVLWHSVLKGGMVR</sequence>
<feature type="domain" description="tRNA/rRNA methyltransferase SpoU type" evidence="3">
    <location>
        <begin position="25"/>
        <end position="168"/>
    </location>
</feature>
<dbReference type="Pfam" id="PF00588">
    <property type="entry name" value="SpoU_methylase"/>
    <property type="match status" value="1"/>
</dbReference>
<dbReference type="PANTHER" id="PTHR46429:SF1">
    <property type="entry name" value="23S RRNA (GUANOSINE-2'-O-)-METHYLTRANSFERASE RLMB"/>
    <property type="match status" value="1"/>
</dbReference>
<evidence type="ECO:0000259" key="3">
    <source>
        <dbReference type="Pfam" id="PF00588"/>
    </source>
</evidence>
<dbReference type="OrthoDB" id="9795352at2"/>
<proteinExistence type="predicted"/>
<gene>
    <name evidence="4" type="ORF">SAMN05661096_04086</name>
</gene>
<dbReference type="Gene3D" id="3.40.1280.10">
    <property type="match status" value="1"/>
</dbReference>
<dbReference type="InterPro" id="IPR029028">
    <property type="entry name" value="Alpha/beta_knot_MTases"/>
</dbReference>
<dbReference type="SUPFAM" id="SSF75217">
    <property type="entry name" value="alpha/beta knot"/>
    <property type="match status" value="1"/>
</dbReference>
<protein>
    <submittedName>
        <fullName evidence="4">SpoU rRNA Methylase family protein</fullName>
    </submittedName>
</protein>
<organism evidence="4 5">
    <name type="scientific">Marivirga sericea</name>
    <dbReference type="NCBI Taxonomy" id="1028"/>
    <lineage>
        <taxon>Bacteria</taxon>
        <taxon>Pseudomonadati</taxon>
        <taxon>Bacteroidota</taxon>
        <taxon>Cytophagia</taxon>
        <taxon>Cytophagales</taxon>
        <taxon>Marivirgaceae</taxon>
        <taxon>Marivirga</taxon>
    </lineage>
</organism>
<dbReference type="GO" id="GO:0008173">
    <property type="term" value="F:RNA methyltransferase activity"/>
    <property type="evidence" value="ECO:0007669"/>
    <property type="project" value="InterPro"/>
</dbReference>
<dbReference type="GO" id="GO:0006396">
    <property type="term" value="P:RNA processing"/>
    <property type="evidence" value="ECO:0007669"/>
    <property type="project" value="InterPro"/>
</dbReference>
<dbReference type="InterPro" id="IPR029026">
    <property type="entry name" value="tRNA_m1G_MTases_N"/>
</dbReference>
<keyword evidence="5" id="KW-1185">Reference proteome</keyword>
<dbReference type="RefSeq" id="WP_085519195.1">
    <property type="nucleotide sequence ID" value="NZ_FXAW01000016.1"/>
</dbReference>
<keyword evidence="1 4" id="KW-0489">Methyltransferase</keyword>
<dbReference type="EMBL" id="FXAW01000016">
    <property type="protein sequence ID" value="SMG53528.1"/>
    <property type="molecule type" value="Genomic_DNA"/>
</dbReference>
<evidence type="ECO:0000256" key="1">
    <source>
        <dbReference type="ARBA" id="ARBA00022603"/>
    </source>
</evidence>
<dbReference type="InterPro" id="IPR001537">
    <property type="entry name" value="SpoU_MeTrfase"/>
</dbReference>
<evidence type="ECO:0000256" key="2">
    <source>
        <dbReference type="ARBA" id="ARBA00022679"/>
    </source>
</evidence>
<keyword evidence="2" id="KW-0808">Transferase</keyword>
<dbReference type="InterPro" id="IPR004441">
    <property type="entry name" value="rRNA_MeTrfase_TrmH"/>
</dbReference>
<evidence type="ECO:0000313" key="4">
    <source>
        <dbReference type="EMBL" id="SMG53528.1"/>
    </source>
</evidence>
<dbReference type="GO" id="GO:0005829">
    <property type="term" value="C:cytosol"/>
    <property type="evidence" value="ECO:0007669"/>
    <property type="project" value="TreeGrafter"/>
</dbReference>
<dbReference type="GO" id="GO:0003723">
    <property type="term" value="F:RNA binding"/>
    <property type="evidence" value="ECO:0007669"/>
    <property type="project" value="InterPro"/>
</dbReference>
<reference evidence="5" key="1">
    <citation type="submission" date="2017-04" db="EMBL/GenBank/DDBJ databases">
        <authorList>
            <person name="Varghese N."/>
            <person name="Submissions S."/>
        </authorList>
    </citation>
    <scope>NUCLEOTIDE SEQUENCE [LARGE SCALE GENOMIC DNA]</scope>
    <source>
        <strain evidence="5">DSM 4125</strain>
    </source>
</reference>
<dbReference type="Proteomes" id="UP000193804">
    <property type="component" value="Unassembled WGS sequence"/>
</dbReference>
<dbReference type="STRING" id="1028.SAMN05661096_04086"/>
<dbReference type="GO" id="GO:0032259">
    <property type="term" value="P:methylation"/>
    <property type="evidence" value="ECO:0007669"/>
    <property type="project" value="UniProtKB-KW"/>
</dbReference>
<dbReference type="PANTHER" id="PTHR46429">
    <property type="entry name" value="23S RRNA (GUANOSINE-2'-O-)-METHYLTRANSFERASE RLMB"/>
    <property type="match status" value="1"/>
</dbReference>
<dbReference type="CDD" id="cd18097">
    <property type="entry name" value="SpoU-like"/>
    <property type="match status" value="1"/>
</dbReference>
<name>A0A1X7LI21_9BACT</name>
<evidence type="ECO:0000313" key="5">
    <source>
        <dbReference type="Proteomes" id="UP000193804"/>
    </source>
</evidence>
<dbReference type="AlphaFoldDB" id="A0A1X7LI21"/>
<accession>A0A1X7LI21</accession>